<sequence>MLLHHLLLCSGVCVTLLWIYIPAAFFHNENHGSLTGLCCTFSLTSYKYARSGLGLEPGILQAAQRDGGETWTRSGGSKDNTSGEDKISLPLDLLPPHYNPHSDSI</sequence>
<reference evidence="2 3" key="1">
    <citation type="submission" date="2024-04" db="EMBL/GenBank/DDBJ databases">
        <authorList>
            <person name="Waldvogel A.-M."/>
            <person name="Schoenle A."/>
        </authorList>
    </citation>
    <scope>NUCLEOTIDE SEQUENCE [LARGE SCALE GENOMIC DNA]</scope>
</reference>
<evidence type="ECO:0000313" key="3">
    <source>
        <dbReference type="Proteomes" id="UP001497482"/>
    </source>
</evidence>
<accession>A0AAV2J4G9</accession>
<feature type="region of interest" description="Disordered" evidence="1">
    <location>
        <begin position="66"/>
        <end position="105"/>
    </location>
</feature>
<protein>
    <submittedName>
        <fullName evidence="2">Uncharacterized protein</fullName>
    </submittedName>
</protein>
<dbReference type="EMBL" id="OZ035832">
    <property type="protein sequence ID" value="CAL1570762.1"/>
    <property type="molecule type" value="Genomic_DNA"/>
</dbReference>
<proteinExistence type="predicted"/>
<keyword evidence="3" id="KW-1185">Reference proteome</keyword>
<name>A0AAV2J4G9_KNICA</name>
<dbReference type="Proteomes" id="UP001497482">
    <property type="component" value="Chromosome 10"/>
</dbReference>
<feature type="compositionally biased region" description="Polar residues" evidence="1">
    <location>
        <begin position="71"/>
        <end position="80"/>
    </location>
</feature>
<organism evidence="2 3">
    <name type="scientific">Knipowitschia caucasica</name>
    <name type="common">Caucasian dwarf goby</name>
    <name type="synonym">Pomatoschistus caucasicus</name>
    <dbReference type="NCBI Taxonomy" id="637954"/>
    <lineage>
        <taxon>Eukaryota</taxon>
        <taxon>Metazoa</taxon>
        <taxon>Chordata</taxon>
        <taxon>Craniata</taxon>
        <taxon>Vertebrata</taxon>
        <taxon>Euteleostomi</taxon>
        <taxon>Actinopterygii</taxon>
        <taxon>Neopterygii</taxon>
        <taxon>Teleostei</taxon>
        <taxon>Neoteleostei</taxon>
        <taxon>Acanthomorphata</taxon>
        <taxon>Gobiaria</taxon>
        <taxon>Gobiiformes</taxon>
        <taxon>Gobioidei</taxon>
        <taxon>Gobiidae</taxon>
        <taxon>Gobiinae</taxon>
        <taxon>Knipowitschia</taxon>
    </lineage>
</organism>
<evidence type="ECO:0000313" key="2">
    <source>
        <dbReference type="EMBL" id="CAL1570762.1"/>
    </source>
</evidence>
<gene>
    <name evidence="2" type="ORF">KC01_LOCUS2990</name>
</gene>
<dbReference type="AlphaFoldDB" id="A0AAV2J4G9"/>
<evidence type="ECO:0000256" key="1">
    <source>
        <dbReference type="SAM" id="MobiDB-lite"/>
    </source>
</evidence>